<dbReference type="AlphaFoldDB" id="A0A843TBG8"/>
<reference evidence="1" key="1">
    <citation type="submission" date="2017-07" db="EMBL/GenBank/DDBJ databases">
        <title>Taro Niue Genome Assembly and Annotation.</title>
        <authorList>
            <person name="Atibalentja N."/>
            <person name="Keating K."/>
            <person name="Fields C.J."/>
        </authorList>
    </citation>
    <scope>NUCLEOTIDE SEQUENCE</scope>
    <source>
        <strain evidence="1">Niue_2</strain>
        <tissue evidence="1">Leaf</tissue>
    </source>
</reference>
<dbReference type="EMBL" id="NMUH01000004">
    <property type="protein sequence ID" value="MQL67921.1"/>
    <property type="molecule type" value="Genomic_DNA"/>
</dbReference>
<name>A0A843TBG8_COLES</name>
<keyword evidence="2" id="KW-1185">Reference proteome</keyword>
<protein>
    <submittedName>
        <fullName evidence="1">Uncharacterized protein</fullName>
    </submittedName>
</protein>
<comment type="caution">
    <text evidence="1">The sequence shown here is derived from an EMBL/GenBank/DDBJ whole genome shotgun (WGS) entry which is preliminary data.</text>
</comment>
<proteinExistence type="predicted"/>
<dbReference type="Proteomes" id="UP000652761">
    <property type="component" value="Unassembled WGS sequence"/>
</dbReference>
<sequence length="188" mass="20419">MKVDDTSGKCRRRCNGEEDKLLVVVPKLLSDQELFNMTPASSKLVPRNFPLCFSTYDNGTGSHDMVMMPLGIMTWLLSRRIALSRLGGRRLKTEAAPHSFPLALSSLSSLFAPYRAPLHFLGGSSCSGCSFRGGVIPFVQGTCSCFLERGGGGHSYVKAPTGRLFLWRTAPEPPSAEDTTTVEVAIMS</sequence>
<gene>
    <name evidence="1" type="ORF">Taro_000195</name>
</gene>
<accession>A0A843TBG8</accession>
<organism evidence="1 2">
    <name type="scientific">Colocasia esculenta</name>
    <name type="common">Wild taro</name>
    <name type="synonym">Arum esculentum</name>
    <dbReference type="NCBI Taxonomy" id="4460"/>
    <lineage>
        <taxon>Eukaryota</taxon>
        <taxon>Viridiplantae</taxon>
        <taxon>Streptophyta</taxon>
        <taxon>Embryophyta</taxon>
        <taxon>Tracheophyta</taxon>
        <taxon>Spermatophyta</taxon>
        <taxon>Magnoliopsida</taxon>
        <taxon>Liliopsida</taxon>
        <taxon>Araceae</taxon>
        <taxon>Aroideae</taxon>
        <taxon>Colocasieae</taxon>
        <taxon>Colocasia</taxon>
    </lineage>
</organism>
<evidence type="ECO:0000313" key="1">
    <source>
        <dbReference type="EMBL" id="MQL67921.1"/>
    </source>
</evidence>
<evidence type="ECO:0000313" key="2">
    <source>
        <dbReference type="Proteomes" id="UP000652761"/>
    </source>
</evidence>